<dbReference type="EMBL" id="CP019070">
    <property type="protein sequence ID" value="APW64445.1"/>
    <property type="molecule type" value="Genomic_DNA"/>
</dbReference>
<evidence type="ECO:0000313" key="1">
    <source>
        <dbReference type="EMBL" id="APW64445.1"/>
    </source>
</evidence>
<name>A0A1P8KIR6_9BACT</name>
<keyword evidence="2" id="KW-1185">Reference proteome</keyword>
<gene>
    <name evidence="1" type="ORF">LPB137_00650</name>
</gene>
<dbReference type="KEGG" id="alp:LPB137_00650"/>
<evidence type="ECO:0000313" key="2">
    <source>
        <dbReference type="Proteomes" id="UP000186074"/>
    </source>
</evidence>
<dbReference type="AlphaFoldDB" id="A0A1P8KIR6"/>
<proteinExistence type="predicted"/>
<dbReference type="RefSeq" id="WP_076083002.1">
    <property type="nucleotide sequence ID" value="NZ_CP019070.1"/>
</dbReference>
<dbReference type="STRING" id="1850254.LPB137_00650"/>
<dbReference type="Proteomes" id="UP000186074">
    <property type="component" value="Chromosome"/>
</dbReference>
<organism evidence="1 2">
    <name type="scientific">Poseidonibacter parvus</name>
    <dbReference type="NCBI Taxonomy" id="1850254"/>
    <lineage>
        <taxon>Bacteria</taxon>
        <taxon>Pseudomonadati</taxon>
        <taxon>Campylobacterota</taxon>
        <taxon>Epsilonproteobacteria</taxon>
        <taxon>Campylobacterales</taxon>
        <taxon>Arcobacteraceae</taxon>
        <taxon>Poseidonibacter</taxon>
    </lineage>
</organism>
<sequence>MKILIILYLFFNFLNAKDTLVVQQQNVLYVQNLIEVEEKIASNFEKYLLNEYSIPSLNDLIDDEYLGSNFTTTNKFSSSDIDFVSGDNLKIKYAITKDVQLYVTALYERDLYRNMTTVYKDENTPSNSYVSFELESKVAENILEILEAGSSIASECSATLTNTYCITNLSAIRWYDSISRWIEYSNEDFEEGNVTISTTGLLSSTKLDELNVGAFVLVNNGDKYIKTLTDIAKVD</sequence>
<dbReference type="OrthoDB" id="5343741at2"/>
<protein>
    <submittedName>
        <fullName evidence="1">Uncharacterized protein</fullName>
    </submittedName>
</protein>
<accession>A0A1P8KIR6</accession>
<reference evidence="1 2" key="1">
    <citation type="submission" date="2017-01" db="EMBL/GenBank/DDBJ databases">
        <title>Genome sequencing of Arcobacter sp. LPB0137.</title>
        <authorList>
            <person name="Lee G.-W."/>
            <person name="Yi H."/>
        </authorList>
    </citation>
    <scope>NUCLEOTIDE SEQUENCE [LARGE SCALE GENOMIC DNA]</scope>
    <source>
        <strain evidence="1 2">LPB0137</strain>
    </source>
</reference>